<dbReference type="OrthoDB" id="38258at10239"/>
<accession>A0A0K2D0E9</accession>
<dbReference type="KEGG" id="vg:26633352"/>
<keyword evidence="2" id="KW-1185">Reference proteome</keyword>
<evidence type="ECO:0000313" key="1">
    <source>
        <dbReference type="EMBL" id="ALA13142.1"/>
    </source>
</evidence>
<protein>
    <submittedName>
        <fullName evidence="1">Uncharacterized protein</fullName>
    </submittedName>
</protein>
<dbReference type="EMBL" id="KT224359">
    <property type="protein sequence ID" value="ALA13142.1"/>
    <property type="molecule type" value="Genomic_DNA"/>
</dbReference>
<sequence length="64" mass="6918">MAKIGEIHSFRRLCSNEDVAVGTTLQFANGDEGTVTSIRSVKFITMSKIEVIGRAKMTKIGADS</sequence>
<reference evidence="1 2" key="1">
    <citation type="journal article" date="2015" name="Genome Announc.">
        <title>Complete Genome Sequence of Bacillus cereus Group Phage TsarBomba.</title>
        <authorList>
            <person name="Erill I."/>
            <person name="Caruso S.M."/>
        </authorList>
    </citation>
    <scope>NUCLEOTIDE SEQUENCE [LARGE SCALE GENOMIC DNA]</scope>
</reference>
<dbReference type="Proteomes" id="UP000204602">
    <property type="component" value="Segment"/>
</dbReference>
<dbReference type="RefSeq" id="YP_009206861.1">
    <property type="nucleotide sequence ID" value="NC_028890.1"/>
</dbReference>
<organism evidence="1 2">
    <name type="scientific">Bacillus phage TsarBomba</name>
    <dbReference type="NCBI Taxonomy" id="1690456"/>
    <lineage>
        <taxon>Viruses</taxon>
        <taxon>Duplodnaviria</taxon>
        <taxon>Heunggongvirae</taxon>
        <taxon>Uroviricota</taxon>
        <taxon>Caudoviricetes</taxon>
        <taxon>Herelleviridae</taxon>
        <taxon>Bastillevirinae</taxon>
        <taxon>Tsarbombavirus</taxon>
        <taxon>Tsarbombavirus tsarbomba</taxon>
    </lineage>
</organism>
<proteinExistence type="predicted"/>
<evidence type="ECO:0000313" key="2">
    <source>
        <dbReference type="Proteomes" id="UP000204602"/>
    </source>
</evidence>
<dbReference type="GeneID" id="26633352"/>
<gene>
    <name evidence="1" type="ORF">TSARBOMBA_26</name>
</gene>
<name>A0A0K2D0E9_9CAUD</name>